<accession>E6J1K3</accession>
<organism evidence="1 2">
    <name type="scientific">Streptococcus anginosus F0211</name>
    <dbReference type="NCBI Taxonomy" id="706437"/>
    <lineage>
        <taxon>Bacteria</taxon>
        <taxon>Bacillati</taxon>
        <taxon>Bacillota</taxon>
        <taxon>Bacilli</taxon>
        <taxon>Lactobacillales</taxon>
        <taxon>Streptococcaceae</taxon>
        <taxon>Streptococcus</taxon>
        <taxon>Streptococcus anginosus group</taxon>
    </lineage>
</organism>
<gene>
    <name evidence="1" type="ORF">HMPREF0813_01129</name>
</gene>
<dbReference type="AlphaFoldDB" id="E6J1K3"/>
<name>E6J1K3_STRAP</name>
<evidence type="ECO:0000313" key="2">
    <source>
        <dbReference type="Proteomes" id="UP000002973"/>
    </source>
</evidence>
<dbReference type="EMBL" id="AECT01000019">
    <property type="protein sequence ID" value="EFU22233.1"/>
    <property type="molecule type" value="Genomic_DNA"/>
</dbReference>
<comment type="caution">
    <text evidence="1">The sequence shown here is derived from an EMBL/GenBank/DDBJ whole genome shotgun (WGS) entry which is preliminary data.</text>
</comment>
<evidence type="ECO:0000313" key="1">
    <source>
        <dbReference type="EMBL" id="EFU22233.1"/>
    </source>
</evidence>
<reference evidence="1 2" key="1">
    <citation type="submission" date="2010-11" db="EMBL/GenBank/DDBJ databases">
        <authorList>
            <person name="Weinstock G."/>
            <person name="Sodergren E."/>
            <person name="Clifton S."/>
            <person name="Fulton L."/>
            <person name="Fulton B."/>
            <person name="Courtney L."/>
            <person name="Fronick C."/>
            <person name="Harrison M."/>
            <person name="Strong C."/>
            <person name="Farmer C."/>
            <person name="Delahaunty K."/>
            <person name="Markovic C."/>
            <person name="Hall O."/>
            <person name="Minx P."/>
            <person name="Tomlinson C."/>
            <person name="Mitreva M."/>
            <person name="Hou S."/>
            <person name="Chen J."/>
            <person name="Wollam A."/>
            <person name="Pepin K.H."/>
            <person name="Johnson M."/>
            <person name="Bhonagiri V."/>
            <person name="Zhang X."/>
            <person name="Suruliraj S."/>
            <person name="Warren W."/>
            <person name="Chinwalla A."/>
            <person name="Mardis E.R."/>
            <person name="Wilson R.K."/>
        </authorList>
    </citation>
    <scope>NUCLEOTIDE SEQUENCE [LARGE SCALE GENOMIC DNA]</scope>
    <source>
        <strain evidence="1 2">F0211</strain>
    </source>
</reference>
<proteinExistence type="predicted"/>
<protein>
    <submittedName>
        <fullName evidence="1">Uncharacterized protein</fullName>
    </submittedName>
</protein>
<dbReference type="Proteomes" id="UP000002973">
    <property type="component" value="Unassembled WGS sequence"/>
</dbReference>
<sequence>MINLPENSHLIFKGGLHLFDFPSNRLILIRYNYNHYIIKRLFSKRKK</sequence>